<evidence type="ECO:0000313" key="7">
    <source>
        <dbReference type="EMBL" id="SFJ03458.1"/>
    </source>
</evidence>
<evidence type="ECO:0000256" key="5">
    <source>
        <dbReference type="ARBA" id="ARBA00022989"/>
    </source>
</evidence>
<dbReference type="PIRSF" id="PIRSF019239">
    <property type="entry name" value="MrpE"/>
    <property type="match status" value="1"/>
</dbReference>
<evidence type="ECO:0000256" key="3">
    <source>
        <dbReference type="ARBA" id="ARBA00022475"/>
    </source>
</evidence>
<proteinExistence type="inferred from homology"/>
<dbReference type="InterPro" id="IPR002758">
    <property type="entry name" value="Cation_antiport_E"/>
</dbReference>
<dbReference type="Proteomes" id="UP000242763">
    <property type="component" value="Unassembled WGS sequence"/>
</dbReference>
<dbReference type="AlphaFoldDB" id="A0A1I3N2F2"/>
<dbReference type="RefSeq" id="WP_091521511.1">
    <property type="nucleotide sequence ID" value="NZ_FORF01000010.1"/>
</dbReference>
<dbReference type="EMBL" id="FORF01000010">
    <property type="protein sequence ID" value="SFJ03458.1"/>
    <property type="molecule type" value="Genomic_DNA"/>
</dbReference>
<dbReference type="GO" id="GO:0008324">
    <property type="term" value="F:monoatomic cation transmembrane transporter activity"/>
    <property type="evidence" value="ECO:0007669"/>
    <property type="project" value="InterPro"/>
</dbReference>
<accession>A0A1I3N2F2</accession>
<reference evidence="8" key="1">
    <citation type="submission" date="2016-10" db="EMBL/GenBank/DDBJ databases">
        <authorList>
            <person name="Varghese N."/>
            <person name="Submissions S."/>
        </authorList>
    </citation>
    <scope>NUCLEOTIDE SEQUENCE [LARGE SCALE GENOMIC DNA]</scope>
    <source>
        <strain evidence="8">DSM 21857</strain>
    </source>
</reference>
<dbReference type="PANTHER" id="PTHR34584:SF1">
    <property type="entry name" value="NA(+)_H(+) ANTIPORTER SUBUNIT E1"/>
    <property type="match status" value="1"/>
</dbReference>
<dbReference type="GO" id="GO:0005886">
    <property type="term" value="C:plasma membrane"/>
    <property type="evidence" value="ECO:0007669"/>
    <property type="project" value="UniProtKB-SubCell"/>
</dbReference>
<gene>
    <name evidence="7" type="ORF">SAMN03080618_01925</name>
</gene>
<keyword evidence="4" id="KW-0812">Transmembrane</keyword>
<comment type="similarity">
    <text evidence="2">Belongs to the CPA3 antiporters (TC 2.A.63) subunit E family.</text>
</comment>
<name>A0A1I3N2F2_9HYPH</name>
<comment type="subcellular location">
    <subcellularLocation>
        <location evidence="1">Cell membrane</location>
        <topology evidence="1">Multi-pass membrane protein</topology>
    </subcellularLocation>
</comment>
<evidence type="ECO:0000256" key="1">
    <source>
        <dbReference type="ARBA" id="ARBA00004651"/>
    </source>
</evidence>
<evidence type="ECO:0000256" key="4">
    <source>
        <dbReference type="ARBA" id="ARBA00022692"/>
    </source>
</evidence>
<keyword evidence="3" id="KW-1003">Cell membrane</keyword>
<dbReference type="NCBIfam" id="NF006520">
    <property type="entry name" value="PRK08965.1-4"/>
    <property type="match status" value="1"/>
</dbReference>
<organism evidence="7 8">
    <name type="scientific">Aquamicrobium aerolatum DSM 21857</name>
    <dbReference type="NCBI Taxonomy" id="1121003"/>
    <lineage>
        <taxon>Bacteria</taxon>
        <taxon>Pseudomonadati</taxon>
        <taxon>Pseudomonadota</taxon>
        <taxon>Alphaproteobacteria</taxon>
        <taxon>Hyphomicrobiales</taxon>
        <taxon>Phyllobacteriaceae</taxon>
        <taxon>Aerobium</taxon>
    </lineage>
</organism>
<dbReference type="STRING" id="1121003.SAMN03080618_01925"/>
<evidence type="ECO:0000313" key="8">
    <source>
        <dbReference type="Proteomes" id="UP000242763"/>
    </source>
</evidence>
<dbReference type="PANTHER" id="PTHR34584">
    <property type="entry name" value="NA(+)/H(+) ANTIPORTER SUBUNIT E1"/>
    <property type="match status" value="1"/>
</dbReference>
<keyword evidence="6" id="KW-0472">Membrane</keyword>
<dbReference type="OrthoDB" id="9807187at2"/>
<keyword evidence="8" id="KW-1185">Reference proteome</keyword>
<sequence>MRRLIPYPLMMASLLLMWLLLAGFTVGQFIVGIGVALLAGQGLAALHPASPRLRRWDLIPKLIGIVLYDIVLSNIEVVKIIVTGDRRGRRAGFVNIPLELRDPIGLAILSVIVTSTPGTAWMDYDSSRSTVLLHVLDLVDEEAWVDTIKDRYEFLLREIFE</sequence>
<keyword evidence="5" id="KW-1133">Transmembrane helix</keyword>
<evidence type="ECO:0000256" key="6">
    <source>
        <dbReference type="ARBA" id="ARBA00023136"/>
    </source>
</evidence>
<evidence type="ECO:0000256" key="2">
    <source>
        <dbReference type="ARBA" id="ARBA00006228"/>
    </source>
</evidence>
<dbReference type="Pfam" id="PF01899">
    <property type="entry name" value="MNHE"/>
    <property type="match status" value="1"/>
</dbReference>
<protein>
    <submittedName>
        <fullName evidence="7">Multisubunit potassium/proton antiporter, PhaE subunit</fullName>
    </submittedName>
</protein>